<evidence type="ECO:0000313" key="5">
    <source>
        <dbReference type="Proteomes" id="UP000694558"/>
    </source>
</evidence>
<feature type="region of interest" description="Disordered" evidence="3">
    <location>
        <begin position="594"/>
        <end position="703"/>
    </location>
</feature>
<evidence type="ECO:0000256" key="2">
    <source>
        <dbReference type="ARBA" id="ARBA00040986"/>
    </source>
</evidence>
<evidence type="ECO:0000256" key="1">
    <source>
        <dbReference type="ARBA" id="ARBA00005705"/>
    </source>
</evidence>
<dbReference type="InterPro" id="IPR005322">
    <property type="entry name" value="Peptidase_C69"/>
</dbReference>
<feature type="compositionally biased region" description="Low complexity" evidence="3">
    <location>
        <begin position="764"/>
        <end position="774"/>
    </location>
</feature>
<dbReference type="FunFam" id="3.60.60.10:FF:000001">
    <property type="entry name" value="Secernin 1"/>
    <property type="match status" value="1"/>
</dbReference>
<dbReference type="Pfam" id="PF03577">
    <property type="entry name" value="Peptidase_C69"/>
    <property type="match status" value="1"/>
</dbReference>
<feature type="compositionally biased region" description="Polar residues" evidence="3">
    <location>
        <begin position="669"/>
        <end position="694"/>
    </location>
</feature>
<dbReference type="AlphaFoldDB" id="A0A8D3C168"/>
<feature type="compositionally biased region" description="Basic and acidic residues" evidence="3">
    <location>
        <begin position="333"/>
        <end position="362"/>
    </location>
</feature>
<dbReference type="GO" id="GO:0016805">
    <property type="term" value="F:dipeptidase activity"/>
    <property type="evidence" value="ECO:0007669"/>
    <property type="project" value="InterPro"/>
</dbReference>
<dbReference type="GeneTree" id="ENSGT00390000013474"/>
<dbReference type="GO" id="GO:0070004">
    <property type="term" value="F:cysteine-type exopeptidase activity"/>
    <property type="evidence" value="ECO:0007669"/>
    <property type="project" value="InterPro"/>
</dbReference>
<dbReference type="GO" id="GO:0006508">
    <property type="term" value="P:proteolysis"/>
    <property type="evidence" value="ECO:0007669"/>
    <property type="project" value="InterPro"/>
</dbReference>
<feature type="region of interest" description="Disordered" evidence="3">
    <location>
        <begin position="323"/>
        <end position="566"/>
    </location>
</feature>
<dbReference type="Gene3D" id="3.60.60.10">
    <property type="entry name" value="Penicillin V Acylase, Chain A"/>
    <property type="match status" value="1"/>
</dbReference>
<proteinExistence type="inferred from homology"/>
<dbReference type="Ensembl" id="ENSSMAT00000051723.1">
    <property type="protein sequence ID" value="ENSSMAP00000041026.1"/>
    <property type="gene ID" value="ENSSMAG00000010973.2"/>
</dbReference>
<feature type="compositionally biased region" description="Basic and acidic residues" evidence="3">
    <location>
        <begin position="519"/>
        <end position="536"/>
    </location>
</feature>
<evidence type="ECO:0000256" key="3">
    <source>
        <dbReference type="SAM" id="MobiDB-lite"/>
    </source>
</evidence>
<feature type="compositionally biased region" description="Basic and acidic residues" evidence="3">
    <location>
        <begin position="416"/>
        <end position="443"/>
    </location>
</feature>
<name>A0A8D3C168_SCOMX</name>
<organism evidence="4 5">
    <name type="scientific">Scophthalmus maximus</name>
    <name type="common">Turbot</name>
    <name type="synonym">Psetta maxima</name>
    <dbReference type="NCBI Taxonomy" id="52904"/>
    <lineage>
        <taxon>Eukaryota</taxon>
        <taxon>Metazoa</taxon>
        <taxon>Chordata</taxon>
        <taxon>Craniata</taxon>
        <taxon>Vertebrata</taxon>
        <taxon>Euteleostomi</taxon>
        <taxon>Actinopterygii</taxon>
        <taxon>Neopterygii</taxon>
        <taxon>Teleostei</taxon>
        <taxon>Neoteleostei</taxon>
        <taxon>Acanthomorphata</taxon>
        <taxon>Carangaria</taxon>
        <taxon>Pleuronectiformes</taxon>
        <taxon>Pleuronectoidei</taxon>
        <taxon>Scophthalmidae</taxon>
        <taxon>Scophthalmus</taxon>
    </lineage>
</organism>
<sequence length="945" mass="106758">MAEAPMSCDCFVSLPPGSRDDHVIFGKNSDRPRDEVQEVAHYPAASHPPGSTLECTYIQIPQVEQTHAVVLSKPAWMWGAEMGANDQGVCVGNEAVWTREPVVPGEALLGMDLVRLGLERGDSAWAALTVITALLEQHGQGGQCKEDPVPFSYHNTFLLVDRNEAWVLETAGKLWVAQKVTEGVKNISNQLTVGAEISAEHPELRSVAQAQGWWDGEREFNFSQVFSPENPPARMELAKQRYKGGTELLQQHDGSVTAEVMMSILRDKPSGICMDSGGFCTTGSMVSVLPRDTSLPCIHFFTATPDPSRHSLSCESCRGMMHSNRQSHRRQHGDRSSRQRDDVDDRWEERREPHRDVPRDPYPKYGGNGHGSAERTNKSREYTDSSKRGYSKDTVGREWSRKSPVRGPTSSPDWGAAEKKRQKFAEGEEDRYRREPEDKKYRQSPDSYSQQEDDFKYRKTSQDSRHRHRHEEFTYRQQHDNDYRQPSGYYKDGDHHENSWDRLEERTRSQESSTKSCGKRRERDDSPSTGHEDHHQNQSWFPLNEPHGGKSFESETTNRSPTVFEPKSTKGFQRFLDVLNKGVNVDTLTKIVTQTSPEVSDGPRSPGSFMTTADSLWCPSSAGRQQGTHQNNHHWSESEGSQRLASPQPHHRSFSPKGCSPSDEKSLQRSDGGQSYYNLKSRSRSPTLVKNITLTPEDEHKQRQMQDVLQAIGMDLGSEELGQMSHRIQERLYGKKDSDRGRQWGGSGERETRRAISPIHRSRSSSSNRSNFSSVTRDNYMKTDSCSARRDVTEVHQTVDYDQNVGCSSLQDSEKRETNSLESSAAFPNFPPSTTYSLSEPSYTPAMPTYSPMNYSPLPYPALPPNMPHVDPRLLLPPYIPYSYSPPLNMSVLTQRSHLLPTSYPQSAFFNLPNVNPLPPLNTAQKAKTQTRPRCLQVIETKQPG</sequence>
<reference evidence="4" key="2">
    <citation type="submission" date="2025-08" db="UniProtKB">
        <authorList>
            <consortium name="Ensembl"/>
        </authorList>
    </citation>
    <scope>IDENTIFICATION</scope>
</reference>
<accession>A0A8D3C168</accession>
<protein>
    <recommendedName>
        <fullName evidence="2">Secernin-2</fullName>
    </recommendedName>
</protein>
<dbReference type="PANTHER" id="PTHR12994:SF16">
    <property type="entry name" value="SECERNIN-2"/>
    <property type="match status" value="1"/>
</dbReference>
<evidence type="ECO:0000313" key="4">
    <source>
        <dbReference type="Ensembl" id="ENSSMAP00000041026.1"/>
    </source>
</evidence>
<feature type="compositionally biased region" description="Basic and acidic residues" evidence="3">
    <location>
        <begin position="372"/>
        <end position="401"/>
    </location>
</feature>
<feature type="compositionally biased region" description="Basic and acidic residues" evidence="3">
    <location>
        <begin position="731"/>
        <end position="754"/>
    </location>
</feature>
<reference evidence="4" key="1">
    <citation type="submission" date="2023-05" db="EMBL/GenBank/DDBJ databases">
        <title>High-quality long-read genome of Scophthalmus maximus.</title>
        <authorList>
            <person name="Lien S."/>
            <person name="Martinez P."/>
        </authorList>
    </citation>
    <scope>NUCLEOTIDE SEQUENCE [LARGE SCALE GENOMIC DNA]</scope>
</reference>
<feature type="compositionally biased region" description="Basic and acidic residues" evidence="3">
    <location>
        <begin position="453"/>
        <end position="483"/>
    </location>
</feature>
<gene>
    <name evidence="4" type="primary">scrn2</name>
</gene>
<dbReference type="PANTHER" id="PTHR12994">
    <property type="entry name" value="SECERNIN"/>
    <property type="match status" value="1"/>
</dbReference>
<comment type="similarity">
    <text evidence="1">Belongs to the peptidase C69 family. Secernin subfamily.</text>
</comment>
<feature type="region of interest" description="Disordered" evidence="3">
    <location>
        <begin position="808"/>
        <end position="840"/>
    </location>
</feature>
<dbReference type="Proteomes" id="UP000694558">
    <property type="component" value="Chromosome 8"/>
</dbReference>
<feature type="region of interest" description="Disordered" evidence="3">
    <location>
        <begin position="731"/>
        <end position="776"/>
    </location>
</feature>
<feature type="compositionally biased region" description="Basic and acidic residues" evidence="3">
    <location>
        <begin position="491"/>
        <end position="509"/>
    </location>
</feature>